<dbReference type="InterPro" id="IPR036568">
    <property type="entry name" value="GGCT-like_sf"/>
</dbReference>
<dbReference type="EC" id="4.3.2.7" evidence="1"/>
<evidence type="ECO:0000256" key="1">
    <source>
        <dbReference type="ARBA" id="ARBA00012344"/>
    </source>
</evidence>
<dbReference type="Proteomes" id="UP000183299">
    <property type="component" value="Unassembled WGS sequence"/>
</dbReference>
<sequence length="214" mass="23993">MTQVFGKCFHTRINRGRRGWKDGNEEKTMTGDHALVRDGFWVFGYGSLIWNPGFEFTERRPATLSGYARSFCMWSIHHRGTPEAPGLVLALDEDESAQCHGLAFRVGPEVAAGTLDYLRERELVSSAYLEREVVLRLEDGRDQSALAYVVDPDHVQYTGSLSLERQAEVIASATGGRGPNCDYLFSTARHLAQIGMEDPELTELSDMVRHRLNA</sequence>
<dbReference type="STRING" id="576117.SAMN04488138_10665"/>
<dbReference type="AlphaFoldDB" id="A0A1I3S6J2"/>
<dbReference type="GO" id="GO:0005737">
    <property type="term" value="C:cytoplasm"/>
    <property type="evidence" value="ECO:0007669"/>
    <property type="project" value="TreeGrafter"/>
</dbReference>
<protein>
    <recommendedName>
        <fullName evidence="1">glutathione-specific gamma-glutamylcyclotransferase</fullName>
        <ecNumber evidence="1">4.3.2.7</ecNumber>
    </recommendedName>
</protein>
<dbReference type="PANTHER" id="PTHR12192">
    <property type="entry name" value="CATION TRANSPORT PROTEIN CHAC-RELATED"/>
    <property type="match status" value="1"/>
</dbReference>
<accession>A0A1I3S6J2</accession>
<dbReference type="GO" id="GO:0061928">
    <property type="term" value="F:glutathione specific gamma-glutamylcyclotransferase activity"/>
    <property type="evidence" value="ECO:0007669"/>
    <property type="project" value="UniProtKB-EC"/>
</dbReference>
<dbReference type="CDD" id="cd06661">
    <property type="entry name" value="GGCT_like"/>
    <property type="match status" value="1"/>
</dbReference>
<dbReference type="InterPro" id="IPR006840">
    <property type="entry name" value="ChaC"/>
</dbReference>
<dbReference type="Pfam" id="PF04752">
    <property type="entry name" value="ChaC"/>
    <property type="match status" value="1"/>
</dbReference>
<gene>
    <name evidence="3" type="ORF">SAMN04488138_10665</name>
</gene>
<name>A0A1I3S6J2_9RHOB</name>
<keyword evidence="2" id="KW-0456">Lyase</keyword>
<keyword evidence="4" id="KW-1185">Reference proteome</keyword>
<dbReference type="SUPFAM" id="SSF110857">
    <property type="entry name" value="Gamma-glutamyl cyclotransferase-like"/>
    <property type="match status" value="1"/>
</dbReference>
<dbReference type="PANTHER" id="PTHR12192:SF2">
    <property type="entry name" value="GLUTATHIONE-SPECIFIC GAMMA-GLUTAMYLCYCLOTRANSFERASE 2"/>
    <property type="match status" value="1"/>
</dbReference>
<evidence type="ECO:0000313" key="3">
    <source>
        <dbReference type="EMBL" id="SFJ54268.1"/>
    </source>
</evidence>
<dbReference type="EMBL" id="FORY01000006">
    <property type="protein sequence ID" value="SFJ54268.1"/>
    <property type="molecule type" value="Genomic_DNA"/>
</dbReference>
<reference evidence="3 4" key="1">
    <citation type="submission" date="2016-10" db="EMBL/GenBank/DDBJ databases">
        <authorList>
            <person name="de Groot N.N."/>
        </authorList>
    </citation>
    <scope>NUCLEOTIDE SEQUENCE [LARGE SCALE GENOMIC DNA]</scope>
    <source>
        <strain evidence="3 4">CGMCC 1.8891</strain>
    </source>
</reference>
<evidence type="ECO:0000256" key="2">
    <source>
        <dbReference type="ARBA" id="ARBA00023239"/>
    </source>
</evidence>
<dbReference type="InterPro" id="IPR013024">
    <property type="entry name" value="GGCT-like"/>
</dbReference>
<evidence type="ECO:0000313" key="4">
    <source>
        <dbReference type="Proteomes" id="UP000183299"/>
    </source>
</evidence>
<dbReference type="GO" id="GO:0006751">
    <property type="term" value="P:glutathione catabolic process"/>
    <property type="evidence" value="ECO:0007669"/>
    <property type="project" value="InterPro"/>
</dbReference>
<dbReference type="Gene3D" id="3.10.490.10">
    <property type="entry name" value="Gamma-glutamyl cyclotransferase-like"/>
    <property type="match status" value="1"/>
</dbReference>
<proteinExistence type="predicted"/>
<organism evidence="3 4">
    <name type="scientific">Celeribacter halophilus</name>
    <dbReference type="NCBI Taxonomy" id="576117"/>
    <lineage>
        <taxon>Bacteria</taxon>
        <taxon>Pseudomonadati</taxon>
        <taxon>Pseudomonadota</taxon>
        <taxon>Alphaproteobacteria</taxon>
        <taxon>Rhodobacterales</taxon>
        <taxon>Roseobacteraceae</taxon>
        <taxon>Celeribacter</taxon>
    </lineage>
</organism>